<protein>
    <recommendedName>
        <fullName evidence="10">Planctomycete cytochrome C</fullName>
    </recommendedName>
</protein>
<evidence type="ECO:0000259" key="5">
    <source>
        <dbReference type="Pfam" id="PF07631"/>
    </source>
</evidence>
<evidence type="ECO:0000256" key="1">
    <source>
        <dbReference type="SAM" id="MobiDB-lite"/>
    </source>
</evidence>
<feature type="domain" description="DUF1588" evidence="4">
    <location>
        <begin position="619"/>
        <end position="718"/>
    </location>
</feature>
<feature type="domain" description="DUF1585" evidence="2">
    <location>
        <begin position="731"/>
        <end position="805"/>
    </location>
</feature>
<dbReference type="InterPro" id="IPR013042">
    <property type="entry name" value="DUF1592"/>
</dbReference>
<sequence>MATAALRGDDLWPAQAVPLLEKYCFDCHSNDTQEAEVNLEGFAAAESLIAAESMWKETIKQVEFGSMPPGDVDQPTDEERKTLLALIEGTLYGDDCDLDAKPGKVTVRRLNRNEYNNTIRDLFGVTIRPADAFPSDEVGAGFDNNGDVLTLPPMLLEKYVEAAETVAAVAVTDPRTLTKIDARWQSDKVQIKGNYTTNNFEIHTIDGDGEIHGEFESPYDGDYGLIVEAAAVEKDSTVTLEAFLDGETSLGKTTFKFRDSTGGVHRQTLKVKLTKGKHTIDIRAVKSDEKKSDEKKGDEKKGDEKKGDEKKGDEKKGDEKKGDEKKGDEKKGDEKKDDEKKDDEKKDDEKKDDDKLPKFRMRGMYFEGPYGIPKERLSGTHWQLLRHRPQRNKRSTLDAAKENLKEYLPLAFRSPVDDETVARYAALVDVAVQREETFERGMQVAITASLLSPRFLFRSELPSEGAKPGELVALDPYQLASRLSYMFWASMPDNRLRDLAKQGKLTDEAVLRSEVNRMLAEPKGEALVENFADQWLGLRNLSGLAPDPKQFPKFDEKLREAMIQETRLTFTDCMRGDGSVLSLLDSQDTFLNQRLADHYGIEGVEGDEFRRVSLKGTGRKGILTQASILMLTSNPTRTSPVKRGKWVMENILGTPPPDPPAGVPELEATNESNPDAPLREQLAIHRDNAMCASCHRVMDQIGFSFEHFDVTGQWRDRDGKHPIDASGTLPSGESFDDAQQMIAMLRETRGTMFVTELTRRLMTYALGRELTRQDECVVEDIVAATEADGWKFRDIATAIVLSRPFRYQTAPVLEDENDGT</sequence>
<dbReference type="InterPro" id="IPR013036">
    <property type="entry name" value="DUF1587"/>
</dbReference>
<evidence type="ECO:0000313" key="8">
    <source>
        <dbReference type="EMBL" id="QDS90301.1"/>
    </source>
</evidence>
<feature type="domain" description="DUF1595" evidence="7">
    <location>
        <begin position="400"/>
        <end position="460"/>
    </location>
</feature>
<reference evidence="8 9" key="1">
    <citation type="submission" date="2019-02" db="EMBL/GenBank/DDBJ databases">
        <title>Deep-cultivation of Planctomycetes and their phenomic and genomic characterization uncovers novel biology.</title>
        <authorList>
            <person name="Wiegand S."/>
            <person name="Jogler M."/>
            <person name="Boedeker C."/>
            <person name="Pinto D."/>
            <person name="Vollmers J."/>
            <person name="Rivas-Marin E."/>
            <person name="Kohn T."/>
            <person name="Peeters S.H."/>
            <person name="Heuer A."/>
            <person name="Rast P."/>
            <person name="Oberbeckmann S."/>
            <person name="Bunk B."/>
            <person name="Jeske O."/>
            <person name="Meyerdierks A."/>
            <person name="Storesund J.E."/>
            <person name="Kallscheuer N."/>
            <person name="Luecker S."/>
            <person name="Lage O.M."/>
            <person name="Pohl T."/>
            <person name="Merkel B.J."/>
            <person name="Hornburger P."/>
            <person name="Mueller R.-W."/>
            <person name="Bruemmer F."/>
            <person name="Labrenz M."/>
            <person name="Spormann A.M."/>
            <person name="Op den Camp H."/>
            <person name="Overmann J."/>
            <person name="Amann R."/>
            <person name="Jetten M.S.M."/>
            <person name="Mascher T."/>
            <person name="Medema M.H."/>
            <person name="Devos D.P."/>
            <person name="Kaster A.-K."/>
            <person name="Ovreas L."/>
            <person name="Rohde M."/>
            <person name="Galperin M.Y."/>
            <person name="Jogler C."/>
        </authorList>
    </citation>
    <scope>NUCLEOTIDE SEQUENCE [LARGE SCALE GENOMIC DNA]</scope>
    <source>
        <strain evidence="8 9">EC9</strain>
    </source>
</reference>
<dbReference type="Proteomes" id="UP000319557">
    <property type="component" value="Chromosome"/>
</dbReference>
<dbReference type="RefSeq" id="WP_145348134.1">
    <property type="nucleotide sequence ID" value="NZ_CP036261.1"/>
</dbReference>
<keyword evidence="9" id="KW-1185">Reference proteome</keyword>
<dbReference type="Pfam" id="PF07626">
    <property type="entry name" value="PSD3"/>
    <property type="match status" value="1"/>
</dbReference>
<dbReference type="Pfam" id="PF07627">
    <property type="entry name" value="PSCyt3"/>
    <property type="match status" value="1"/>
</dbReference>
<accession>A0A517M602</accession>
<feature type="domain" description="Cytochrome C Planctomycete-type" evidence="6">
    <location>
        <begin position="24"/>
        <end position="71"/>
    </location>
</feature>
<dbReference type="Gene3D" id="2.60.120.260">
    <property type="entry name" value="Galactose-binding domain-like"/>
    <property type="match status" value="1"/>
</dbReference>
<organism evidence="8 9">
    <name type="scientific">Rosistilla ulvae</name>
    <dbReference type="NCBI Taxonomy" id="1930277"/>
    <lineage>
        <taxon>Bacteria</taxon>
        <taxon>Pseudomonadati</taxon>
        <taxon>Planctomycetota</taxon>
        <taxon>Planctomycetia</taxon>
        <taxon>Pirellulales</taxon>
        <taxon>Pirellulaceae</taxon>
        <taxon>Rosistilla</taxon>
    </lineage>
</organism>
<feature type="domain" description="DUF1587" evidence="3">
    <location>
        <begin position="108"/>
        <end position="171"/>
    </location>
</feature>
<gene>
    <name evidence="8" type="ORF">EC9_45080</name>
</gene>
<dbReference type="InterPro" id="IPR013043">
    <property type="entry name" value="DUF1595"/>
</dbReference>
<evidence type="ECO:0000259" key="2">
    <source>
        <dbReference type="Pfam" id="PF07624"/>
    </source>
</evidence>
<evidence type="ECO:0008006" key="10">
    <source>
        <dbReference type="Google" id="ProtNLM"/>
    </source>
</evidence>
<dbReference type="InterPro" id="IPR013039">
    <property type="entry name" value="DUF1588"/>
</dbReference>
<proteinExistence type="predicted"/>
<dbReference type="EMBL" id="CP036261">
    <property type="protein sequence ID" value="QDS90301.1"/>
    <property type="molecule type" value="Genomic_DNA"/>
</dbReference>
<evidence type="ECO:0000259" key="7">
    <source>
        <dbReference type="Pfam" id="PF07637"/>
    </source>
</evidence>
<evidence type="ECO:0000259" key="6">
    <source>
        <dbReference type="Pfam" id="PF07635"/>
    </source>
</evidence>
<dbReference type="InterPro" id="IPR011478">
    <property type="entry name" value="DUF1585"/>
</dbReference>
<evidence type="ECO:0000259" key="4">
    <source>
        <dbReference type="Pfam" id="PF07627"/>
    </source>
</evidence>
<dbReference type="InterPro" id="IPR011429">
    <property type="entry name" value="Cyt_c_Planctomycete-type"/>
</dbReference>
<dbReference type="Pfam" id="PF07631">
    <property type="entry name" value="PSD4"/>
    <property type="match status" value="1"/>
</dbReference>
<dbReference type="KEGG" id="ruv:EC9_45080"/>
<feature type="region of interest" description="Disordered" evidence="1">
    <location>
        <begin position="284"/>
        <end position="355"/>
    </location>
</feature>
<dbReference type="Pfam" id="PF07624">
    <property type="entry name" value="PSD2"/>
    <property type="match status" value="1"/>
</dbReference>
<dbReference type="AlphaFoldDB" id="A0A517M602"/>
<dbReference type="Pfam" id="PF07635">
    <property type="entry name" value="PSCyt1"/>
    <property type="match status" value="1"/>
</dbReference>
<evidence type="ECO:0000259" key="3">
    <source>
        <dbReference type="Pfam" id="PF07626"/>
    </source>
</evidence>
<evidence type="ECO:0000313" key="9">
    <source>
        <dbReference type="Proteomes" id="UP000319557"/>
    </source>
</evidence>
<feature type="domain" description="DUF1592" evidence="5">
    <location>
        <begin position="474"/>
        <end position="601"/>
    </location>
</feature>
<name>A0A517M602_9BACT</name>
<dbReference type="Pfam" id="PF07637">
    <property type="entry name" value="PSD5"/>
    <property type="match status" value="1"/>
</dbReference>
<dbReference type="OrthoDB" id="175242at2"/>